<evidence type="ECO:0000259" key="2">
    <source>
        <dbReference type="Pfam" id="PF00892"/>
    </source>
</evidence>
<comment type="caution">
    <text evidence="3">The sequence shown here is derived from an EMBL/GenBank/DDBJ whole genome shotgun (WGS) entry which is preliminary data.</text>
</comment>
<feature type="transmembrane region" description="Helical" evidence="1">
    <location>
        <begin position="288"/>
        <end position="308"/>
    </location>
</feature>
<dbReference type="EMBL" id="VOSK01000292">
    <property type="protein sequence ID" value="MPR29976.1"/>
    <property type="molecule type" value="Genomic_DNA"/>
</dbReference>
<feature type="transmembrane region" description="Helical" evidence="1">
    <location>
        <begin position="95"/>
        <end position="114"/>
    </location>
</feature>
<feature type="transmembrane region" description="Helical" evidence="1">
    <location>
        <begin position="58"/>
        <end position="75"/>
    </location>
</feature>
<keyword evidence="4" id="KW-1185">Reference proteome</keyword>
<feature type="transmembrane region" description="Helical" evidence="1">
    <location>
        <begin position="126"/>
        <end position="146"/>
    </location>
</feature>
<proteinExistence type="predicted"/>
<keyword evidence="1" id="KW-1133">Transmembrane helix</keyword>
<keyword evidence="1" id="KW-0812">Transmembrane</keyword>
<dbReference type="OrthoDB" id="9815809at2"/>
<dbReference type="PANTHER" id="PTHR22911">
    <property type="entry name" value="ACYL-MALONYL CONDENSING ENZYME-RELATED"/>
    <property type="match status" value="1"/>
</dbReference>
<sequence length="351" mass="36709">MSVHRACAERVKPHALAEILPAPMSPPPSISAVADCPPVAERVPEIPTPRTGAPARDATFAAIGLALLSTIFFAMGDVAAKVLTGTLPAIEVAWLRYLIFCLVVVPTVFVARGARVMHTPRLRLQIIRALAVAGSAVLFILGLGHLQVAEATAINFISPIFITALSIPLLGEKVGIRRWAAAAVGFLGVMLVVQPGGAAFQVAALLPIGAALAWAVAAIATRLMSLERPEATLAWSAVIGLIALTAFVPFHWRTPTAGEIGLAVLMGTFSTTGHWLIILAYHKAAASTIAPFSYVQLLFAGLLGFGIFGTVPGAMTLVGGLVIAASGLYTAHRERIRAREARLAAAGIYRS</sequence>
<dbReference type="PANTHER" id="PTHR22911:SF103">
    <property type="entry name" value="BLR2811 PROTEIN"/>
    <property type="match status" value="1"/>
</dbReference>
<reference evidence="3 4" key="1">
    <citation type="journal article" date="2019" name="Syst. Appl. Microbiol.">
        <title>Microvirga tunisiensis sp. nov., a root nodule symbiotic bacterium isolated from Lupinus micranthus and L. luteus grown in Northern Tunisia.</title>
        <authorList>
            <person name="Msaddak A."/>
            <person name="Rejili M."/>
            <person name="Duran D."/>
            <person name="Mars M."/>
            <person name="Palacios J.M."/>
            <person name="Ruiz-Argueso T."/>
            <person name="Rey L."/>
            <person name="Imperial J."/>
        </authorList>
    </citation>
    <scope>NUCLEOTIDE SEQUENCE [LARGE SCALE GENOMIC DNA]</scope>
    <source>
        <strain evidence="3 4">Lmie10</strain>
    </source>
</reference>
<organism evidence="3 4">
    <name type="scientific">Microvirga tunisiensis</name>
    <dbReference type="NCBI Taxonomy" id="2108360"/>
    <lineage>
        <taxon>Bacteria</taxon>
        <taxon>Pseudomonadati</taxon>
        <taxon>Pseudomonadota</taxon>
        <taxon>Alphaproteobacteria</taxon>
        <taxon>Hyphomicrobiales</taxon>
        <taxon>Methylobacteriaceae</taxon>
        <taxon>Microvirga</taxon>
    </lineage>
</organism>
<dbReference type="InterPro" id="IPR037185">
    <property type="entry name" value="EmrE-like"/>
</dbReference>
<feature type="transmembrane region" description="Helical" evidence="1">
    <location>
        <begin position="260"/>
        <end position="281"/>
    </location>
</feature>
<dbReference type="GO" id="GO:0016020">
    <property type="term" value="C:membrane"/>
    <property type="evidence" value="ECO:0007669"/>
    <property type="project" value="InterPro"/>
</dbReference>
<protein>
    <submittedName>
        <fullName evidence="3">DMT family transporter</fullName>
    </submittedName>
</protein>
<dbReference type="SUPFAM" id="SSF103481">
    <property type="entry name" value="Multidrug resistance efflux transporter EmrE"/>
    <property type="match status" value="2"/>
</dbReference>
<evidence type="ECO:0000313" key="3">
    <source>
        <dbReference type="EMBL" id="MPR29976.1"/>
    </source>
</evidence>
<gene>
    <name evidence="3" type="ORF">FS320_34180</name>
</gene>
<feature type="transmembrane region" description="Helical" evidence="1">
    <location>
        <begin position="152"/>
        <end position="171"/>
    </location>
</feature>
<feature type="transmembrane region" description="Helical" evidence="1">
    <location>
        <begin position="202"/>
        <end position="221"/>
    </location>
</feature>
<evidence type="ECO:0000256" key="1">
    <source>
        <dbReference type="SAM" id="Phobius"/>
    </source>
</evidence>
<dbReference type="InterPro" id="IPR000620">
    <property type="entry name" value="EamA_dom"/>
</dbReference>
<dbReference type="Proteomes" id="UP000403266">
    <property type="component" value="Unassembled WGS sequence"/>
</dbReference>
<accession>A0A5N7N2G4</accession>
<evidence type="ECO:0000313" key="4">
    <source>
        <dbReference type="Proteomes" id="UP000403266"/>
    </source>
</evidence>
<feature type="transmembrane region" description="Helical" evidence="1">
    <location>
        <begin position="314"/>
        <end position="332"/>
    </location>
</feature>
<feature type="transmembrane region" description="Helical" evidence="1">
    <location>
        <begin position="233"/>
        <end position="254"/>
    </location>
</feature>
<feature type="domain" description="EamA" evidence="2">
    <location>
        <begin position="62"/>
        <end position="193"/>
    </location>
</feature>
<keyword evidence="1" id="KW-0472">Membrane</keyword>
<feature type="transmembrane region" description="Helical" evidence="1">
    <location>
        <begin position="178"/>
        <end position="196"/>
    </location>
</feature>
<feature type="domain" description="EamA" evidence="2">
    <location>
        <begin position="203"/>
        <end position="326"/>
    </location>
</feature>
<name>A0A5N7N2G4_9HYPH</name>
<dbReference type="Pfam" id="PF00892">
    <property type="entry name" value="EamA"/>
    <property type="match status" value="2"/>
</dbReference>
<dbReference type="AlphaFoldDB" id="A0A5N7N2G4"/>
<dbReference type="RefSeq" id="WP_152716843.1">
    <property type="nucleotide sequence ID" value="NZ_VOSJ01000320.1"/>
</dbReference>